<keyword evidence="4" id="KW-1185">Reference proteome</keyword>
<dbReference type="PANTHER" id="PTHR34220">
    <property type="entry name" value="SENSOR HISTIDINE KINASE YPDA"/>
    <property type="match status" value="1"/>
</dbReference>
<gene>
    <name evidence="3" type="ORF">ACFSTG_03590</name>
</gene>
<keyword evidence="1" id="KW-0472">Membrane</keyword>
<dbReference type="Proteomes" id="UP001597468">
    <property type="component" value="Unassembled WGS sequence"/>
</dbReference>
<sequence>MRSRQLKILYFYLQVKFRQIKKQISEKDSAEGIQERSQLSVILEKIKIAAFSTIILYTIFGYLNFGLKLFTREGLSVFSFYNLVEVVFAFFFFLTIFWSHTRISDFVHSTAFTKAFRHVNPLWKPVAEAVLVLFTAFIALSLVNFLPLFLLYPEVHPKPENLRVGYILSGVISLFFYFYVEKNRNQKKLQAEMLRSAQLQKENFEAELQNLKNQVSPHFLFNSLNVLASLIPLNQKKAAEFTRRLSDLYRSLLENSSQQLISLRKELEVMNAYIYLLETRFGEAVKFHVDIPSEMKDLHLPPGAIQLLLENAIKHNGSTRKNPLKIWVYTEEEKLIVRNNLQPRMDEISSTKKGLKNIKSRYKYFSDEEIEVIESESEFIVKLPLLKKAAHEDLDY</sequence>
<organism evidence="3 4">
    <name type="scientific">Salinimicrobium flavum</name>
    <dbReference type="NCBI Taxonomy" id="1737065"/>
    <lineage>
        <taxon>Bacteria</taxon>
        <taxon>Pseudomonadati</taxon>
        <taxon>Bacteroidota</taxon>
        <taxon>Flavobacteriia</taxon>
        <taxon>Flavobacteriales</taxon>
        <taxon>Flavobacteriaceae</taxon>
        <taxon>Salinimicrobium</taxon>
    </lineage>
</organism>
<name>A0ABW5IW31_9FLAO</name>
<evidence type="ECO:0000313" key="4">
    <source>
        <dbReference type="Proteomes" id="UP001597468"/>
    </source>
</evidence>
<feature type="transmembrane region" description="Helical" evidence="1">
    <location>
        <begin position="130"/>
        <end position="152"/>
    </location>
</feature>
<keyword evidence="1" id="KW-0812">Transmembrane</keyword>
<reference evidence="4" key="1">
    <citation type="journal article" date="2019" name="Int. J. Syst. Evol. Microbiol.">
        <title>The Global Catalogue of Microorganisms (GCM) 10K type strain sequencing project: providing services to taxonomists for standard genome sequencing and annotation.</title>
        <authorList>
            <consortium name="The Broad Institute Genomics Platform"/>
            <consortium name="The Broad Institute Genome Sequencing Center for Infectious Disease"/>
            <person name="Wu L."/>
            <person name="Ma J."/>
        </authorList>
    </citation>
    <scope>NUCLEOTIDE SEQUENCE [LARGE SCALE GENOMIC DNA]</scope>
    <source>
        <strain evidence="4">KCTC 42585</strain>
    </source>
</reference>
<evidence type="ECO:0000259" key="2">
    <source>
        <dbReference type="Pfam" id="PF06580"/>
    </source>
</evidence>
<proteinExistence type="predicted"/>
<dbReference type="RefSeq" id="WP_380748556.1">
    <property type="nucleotide sequence ID" value="NZ_JBHULT010000006.1"/>
</dbReference>
<feature type="transmembrane region" description="Helical" evidence="1">
    <location>
        <begin position="46"/>
        <end position="65"/>
    </location>
</feature>
<comment type="caution">
    <text evidence="3">The sequence shown here is derived from an EMBL/GenBank/DDBJ whole genome shotgun (WGS) entry which is preliminary data.</text>
</comment>
<keyword evidence="3" id="KW-0418">Kinase</keyword>
<protein>
    <submittedName>
        <fullName evidence="3">Sensor histidine kinase</fullName>
        <ecNumber evidence="3">2.7.13.3</ecNumber>
    </submittedName>
</protein>
<accession>A0ABW5IW31</accession>
<dbReference type="GO" id="GO:0004673">
    <property type="term" value="F:protein histidine kinase activity"/>
    <property type="evidence" value="ECO:0007669"/>
    <property type="project" value="UniProtKB-EC"/>
</dbReference>
<keyword evidence="1" id="KW-1133">Transmembrane helix</keyword>
<dbReference type="InterPro" id="IPR010559">
    <property type="entry name" value="Sig_transdc_His_kin_internal"/>
</dbReference>
<evidence type="ECO:0000256" key="1">
    <source>
        <dbReference type="SAM" id="Phobius"/>
    </source>
</evidence>
<dbReference type="EC" id="2.7.13.3" evidence="3"/>
<feature type="transmembrane region" description="Helical" evidence="1">
    <location>
        <begin position="77"/>
        <end position="98"/>
    </location>
</feature>
<dbReference type="EMBL" id="JBHULT010000006">
    <property type="protein sequence ID" value="MFD2516964.1"/>
    <property type="molecule type" value="Genomic_DNA"/>
</dbReference>
<evidence type="ECO:0000313" key="3">
    <source>
        <dbReference type="EMBL" id="MFD2516964.1"/>
    </source>
</evidence>
<dbReference type="PANTHER" id="PTHR34220:SF7">
    <property type="entry name" value="SENSOR HISTIDINE KINASE YPDA"/>
    <property type="match status" value="1"/>
</dbReference>
<keyword evidence="3" id="KW-0808">Transferase</keyword>
<feature type="transmembrane region" description="Helical" evidence="1">
    <location>
        <begin position="164"/>
        <end position="180"/>
    </location>
</feature>
<dbReference type="InterPro" id="IPR050640">
    <property type="entry name" value="Bact_2-comp_sensor_kinase"/>
</dbReference>
<feature type="domain" description="Signal transduction histidine kinase internal region" evidence="2">
    <location>
        <begin position="206"/>
        <end position="284"/>
    </location>
</feature>
<dbReference type="Pfam" id="PF06580">
    <property type="entry name" value="His_kinase"/>
    <property type="match status" value="1"/>
</dbReference>